<evidence type="ECO:0000259" key="4">
    <source>
        <dbReference type="Pfam" id="PF08212"/>
    </source>
</evidence>
<dbReference type="CDD" id="cd19438">
    <property type="entry name" value="lipocalin_Blc-like"/>
    <property type="match status" value="1"/>
</dbReference>
<comment type="similarity">
    <text evidence="1 2">Belongs to the calycin superfamily. Lipocalin family.</text>
</comment>
<dbReference type="InterPro" id="IPR022272">
    <property type="entry name" value="Lipocalin_CS"/>
</dbReference>
<dbReference type="GO" id="GO:0008289">
    <property type="term" value="F:lipid binding"/>
    <property type="evidence" value="ECO:0007669"/>
    <property type="project" value="UniProtKB-UniRule"/>
</dbReference>
<feature type="lipid moiety-binding region" description="S-diacylglycerol cysteine" evidence="3">
    <location>
        <position position="16"/>
    </location>
</feature>
<evidence type="ECO:0000256" key="1">
    <source>
        <dbReference type="ARBA" id="ARBA00006889"/>
    </source>
</evidence>
<keyword evidence="2" id="KW-0472">Membrane</keyword>
<comment type="subcellular location">
    <subcellularLocation>
        <location evidence="2">Cell outer membrane</location>
    </subcellularLocation>
</comment>
<keyword evidence="2" id="KW-0446">Lipid-binding</keyword>
<feature type="lipid moiety-binding region" description="N-palmitoyl cysteine" evidence="3">
    <location>
        <position position="16"/>
    </location>
</feature>
<dbReference type="KEGG" id="halc:EY643_16170"/>
<dbReference type="InterPro" id="IPR047202">
    <property type="entry name" value="Lipocalin_Blc-like_dom"/>
</dbReference>
<dbReference type="InterPro" id="IPR002446">
    <property type="entry name" value="Lipocalin_bac"/>
</dbReference>
<dbReference type="OrthoDB" id="9793905at2"/>
<gene>
    <name evidence="5" type="ORF">EY643_16170</name>
</gene>
<dbReference type="InterPro" id="IPR000566">
    <property type="entry name" value="Lipocln_cytosolic_FA-bd_dom"/>
</dbReference>
<dbReference type="GO" id="GO:0006950">
    <property type="term" value="P:response to stress"/>
    <property type="evidence" value="ECO:0007669"/>
    <property type="project" value="UniProtKB-ARBA"/>
</dbReference>
<evidence type="ECO:0000313" key="6">
    <source>
        <dbReference type="Proteomes" id="UP000326287"/>
    </source>
</evidence>
<dbReference type="Proteomes" id="UP000326287">
    <property type="component" value="Chromosome"/>
</dbReference>
<evidence type="ECO:0000256" key="2">
    <source>
        <dbReference type="PIRNR" id="PIRNR036893"/>
    </source>
</evidence>
<dbReference type="Gene3D" id="2.40.128.20">
    <property type="match status" value="1"/>
</dbReference>
<sequence>MKSIGLIALLFLLSACGGIPEGIEPVSGFDLEKYSGKWYEVARLDHRFERGLEKVTATYLINDDGTVRVENRGFSTSSNEWEDAVGKAKFAGDESVGHLKVSFFGPFYGSYVIFELDKENYRYAFITGGENTLWLLSRTPTVSEQIKERFLNRVGDAGYKTDELIFVNQE</sequence>
<dbReference type="PANTHER" id="PTHR10612:SF34">
    <property type="entry name" value="APOLIPOPROTEIN D"/>
    <property type="match status" value="1"/>
</dbReference>
<dbReference type="PROSITE" id="PS51257">
    <property type="entry name" value="PROKAR_LIPOPROTEIN"/>
    <property type="match status" value="1"/>
</dbReference>
<keyword evidence="2" id="KW-0732">Signal</keyword>
<dbReference type="EMBL" id="CP036422">
    <property type="protein sequence ID" value="QFU77062.1"/>
    <property type="molecule type" value="Genomic_DNA"/>
</dbReference>
<dbReference type="InterPro" id="IPR022271">
    <property type="entry name" value="Lipocalin_ApoD"/>
</dbReference>
<dbReference type="PRINTS" id="PR01171">
    <property type="entry name" value="BCTLIPOCALIN"/>
</dbReference>
<keyword evidence="6" id="KW-1185">Reference proteome</keyword>
<dbReference type="PROSITE" id="PS00213">
    <property type="entry name" value="LIPOCALIN"/>
    <property type="match status" value="1"/>
</dbReference>
<dbReference type="AlphaFoldDB" id="A0A5P9NMT3"/>
<dbReference type="Pfam" id="PF08212">
    <property type="entry name" value="Lipocalin_2"/>
    <property type="match status" value="1"/>
</dbReference>
<comment type="function">
    <text evidence="2">Involved in the storage or transport of lipids necessary for membrane maintenance under stressful conditions. Displays a binding preference for lysophospholipids.</text>
</comment>
<evidence type="ECO:0000313" key="5">
    <source>
        <dbReference type="EMBL" id="QFU77062.1"/>
    </source>
</evidence>
<evidence type="ECO:0000256" key="3">
    <source>
        <dbReference type="PIRSR" id="PIRSR036893-52"/>
    </source>
</evidence>
<reference evidence="5 6" key="1">
    <citation type="submission" date="2019-02" db="EMBL/GenBank/DDBJ databases">
        <authorList>
            <person name="Li S.-H."/>
        </authorList>
    </citation>
    <scope>NUCLEOTIDE SEQUENCE [LARGE SCALE GENOMIC DNA]</scope>
    <source>
        <strain evidence="5 6">IMCC14385</strain>
    </source>
</reference>
<proteinExistence type="inferred from homology"/>
<keyword evidence="2 3" id="KW-0449">Lipoprotein</keyword>
<dbReference type="PRINTS" id="PR00179">
    <property type="entry name" value="LIPOCALIN"/>
</dbReference>
<name>A0A5P9NMT3_9GAMM</name>
<dbReference type="PANTHER" id="PTHR10612">
    <property type="entry name" value="APOLIPOPROTEIN D"/>
    <property type="match status" value="1"/>
</dbReference>
<protein>
    <recommendedName>
        <fullName evidence="2">Outer membrane lipoprotein Blc</fullName>
    </recommendedName>
</protein>
<dbReference type="SUPFAM" id="SSF50814">
    <property type="entry name" value="Lipocalins"/>
    <property type="match status" value="1"/>
</dbReference>
<feature type="chain" id="PRO_5025102483" description="Outer membrane lipoprotein Blc" evidence="2">
    <location>
        <begin position="18"/>
        <end position="170"/>
    </location>
</feature>
<organism evidence="5 6">
    <name type="scientific">Halioglobus maricola</name>
    <dbReference type="NCBI Taxonomy" id="2601894"/>
    <lineage>
        <taxon>Bacteria</taxon>
        <taxon>Pseudomonadati</taxon>
        <taxon>Pseudomonadota</taxon>
        <taxon>Gammaproteobacteria</taxon>
        <taxon>Cellvibrionales</taxon>
        <taxon>Halieaceae</taxon>
        <taxon>Halioglobus</taxon>
    </lineage>
</organism>
<comment type="subunit">
    <text evidence="2">Homodimer.</text>
</comment>
<dbReference type="GO" id="GO:0009279">
    <property type="term" value="C:cell outer membrane"/>
    <property type="evidence" value="ECO:0007669"/>
    <property type="project" value="UniProtKB-SubCell"/>
</dbReference>
<dbReference type="InterPro" id="IPR012674">
    <property type="entry name" value="Calycin"/>
</dbReference>
<keyword evidence="3" id="KW-0564">Palmitate</keyword>
<keyword evidence="2" id="KW-0998">Cell outer membrane</keyword>
<feature type="signal peptide" evidence="2">
    <location>
        <begin position="1"/>
        <end position="17"/>
    </location>
</feature>
<feature type="domain" description="Lipocalin/cytosolic fatty-acid binding" evidence="4">
    <location>
        <begin position="29"/>
        <end position="169"/>
    </location>
</feature>
<accession>A0A5P9NMT3</accession>
<dbReference type="PIRSF" id="PIRSF036893">
    <property type="entry name" value="Lipocalin_ApoD"/>
    <property type="match status" value="1"/>
</dbReference>